<dbReference type="GO" id="GO:0005829">
    <property type="term" value="C:cytosol"/>
    <property type="evidence" value="ECO:0007669"/>
    <property type="project" value="TreeGrafter"/>
</dbReference>
<dbReference type="SMART" id="SM00448">
    <property type="entry name" value="REC"/>
    <property type="match status" value="1"/>
</dbReference>
<dbReference type="PANTHER" id="PTHR48111">
    <property type="entry name" value="REGULATOR OF RPOS"/>
    <property type="match status" value="1"/>
</dbReference>
<dbReference type="SUPFAM" id="SSF52172">
    <property type="entry name" value="CheY-like"/>
    <property type="match status" value="1"/>
</dbReference>
<dbReference type="SUPFAM" id="SSF46894">
    <property type="entry name" value="C-terminal effector domain of the bipartite response regulators"/>
    <property type="match status" value="1"/>
</dbReference>
<evidence type="ECO:0000256" key="5">
    <source>
        <dbReference type="ARBA" id="ARBA00023125"/>
    </source>
</evidence>
<evidence type="ECO:0000256" key="3">
    <source>
        <dbReference type="ARBA" id="ARBA00023012"/>
    </source>
</evidence>
<feature type="DNA-binding region" description="OmpR/PhoB-type" evidence="8">
    <location>
        <begin position="126"/>
        <end position="224"/>
    </location>
</feature>
<dbReference type="InterPro" id="IPR001867">
    <property type="entry name" value="OmpR/PhoB-type_DNA-bd"/>
</dbReference>
<evidence type="ECO:0000259" key="10">
    <source>
        <dbReference type="PROSITE" id="PS51755"/>
    </source>
</evidence>
<dbReference type="Gene3D" id="6.10.250.690">
    <property type="match status" value="1"/>
</dbReference>
<dbReference type="Gene3D" id="1.10.10.10">
    <property type="entry name" value="Winged helix-like DNA-binding domain superfamily/Winged helix DNA-binding domain"/>
    <property type="match status" value="1"/>
</dbReference>
<dbReference type="GO" id="GO:0000976">
    <property type="term" value="F:transcription cis-regulatory region binding"/>
    <property type="evidence" value="ECO:0007669"/>
    <property type="project" value="TreeGrafter"/>
</dbReference>
<feature type="domain" description="OmpR/PhoB-type" evidence="10">
    <location>
        <begin position="126"/>
        <end position="224"/>
    </location>
</feature>
<comment type="caution">
    <text evidence="11">The sequence shown here is derived from an EMBL/GenBank/DDBJ whole genome shotgun (WGS) entry which is preliminary data.</text>
</comment>
<evidence type="ECO:0000313" key="12">
    <source>
        <dbReference type="Proteomes" id="UP000267464"/>
    </source>
</evidence>
<organism evidence="11 12">
    <name type="scientific">Piscinibacter terrae</name>
    <dbReference type="NCBI Taxonomy" id="2496871"/>
    <lineage>
        <taxon>Bacteria</taxon>
        <taxon>Pseudomonadati</taxon>
        <taxon>Pseudomonadota</taxon>
        <taxon>Betaproteobacteria</taxon>
        <taxon>Burkholderiales</taxon>
        <taxon>Sphaerotilaceae</taxon>
        <taxon>Piscinibacter</taxon>
    </lineage>
</organism>
<reference evidence="11 12" key="2">
    <citation type="submission" date="2018-12" db="EMBL/GenBank/DDBJ databases">
        <title>Rhizobacter gummiphilus sp. nov., a rubber-degrading bacterium isolated from the soil of a botanical garden in Japan.</title>
        <authorList>
            <person name="Shunsuke S.S."/>
        </authorList>
    </citation>
    <scope>NUCLEOTIDE SEQUENCE [LARGE SCALE GENOMIC DNA]</scope>
    <source>
        <strain evidence="11 12">S-16</strain>
    </source>
</reference>
<keyword evidence="6" id="KW-0804">Transcription</keyword>
<dbReference type="GO" id="GO:0032993">
    <property type="term" value="C:protein-DNA complex"/>
    <property type="evidence" value="ECO:0007669"/>
    <property type="project" value="TreeGrafter"/>
</dbReference>
<dbReference type="PROSITE" id="PS50110">
    <property type="entry name" value="RESPONSE_REGULATORY"/>
    <property type="match status" value="1"/>
</dbReference>
<evidence type="ECO:0000313" key="11">
    <source>
        <dbReference type="EMBL" id="RQP21789.1"/>
    </source>
</evidence>
<keyword evidence="2 7" id="KW-0597">Phosphoprotein</keyword>
<dbReference type="GO" id="GO:0006355">
    <property type="term" value="P:regulation of DNA-templated transcription"/>
    <property type="evidence" value="ECO:0007669"/>
    <property type="project" value="InterPro"/>
</dbReference>
<keyword evidence="12" id="KW-1185">Reference proteome</keyword>
<dbReference type="Pfam" id="PF00072">
    <property type="entry name" value="Response_reg"/>
    <property type="match status" value="1"/>
</dbReference>
<dbReference type="CDD" id="cd00383">
    <property type="entry name" value="trans_reg_C"/>
    <property type="match status" value="1"/>
</dbReference>
<dbReference type="InterPro" id="IPR036388">
    <property type="entry name" value="WH-like_DNA-bd_sf"/>
</dbReference>
<keyword evidence="4" id="KW-0805">Transcription regulation</keyword>
<evidence type="ECO:0000256" key="1">
    <source>
        <dbReference type="ARBA" id="ARBA00022539"/>
    </source>
</evidence>
<feature type="modified residue" description="4-aspartylphosphate" evidence="7">
    <location>
        <position position="51"/>
    </location>
</feature>
<keyword evidence="5 8" id="KW-0238">DNA-binding</keyword>
<dbReference type="EMBL" id="QUSW01000009">
    <property type="protein sequence ID" value="RQP21789.1"/>
    <property type="molecule type" value="Genomic_DNA"/>
</dbReference>
<proteinExistence type="predicted"/>
<dbReference type="OrthoDB" id="9802426at2"/>
<dbReference type="GO" id="GO:0000156">
    <property type="term" value="F:phosphorelay response regulator activity"/>
    <property type="evidence" value="ECO:0007669"/>
    <property type="project" value="TreeGrafter"/>
</dbReference>
<gene>
    <name evidence="11" type="ORF">DZC73_25430</name>
</gene>
<dbReference type="FunFam" id="1.10.10.10:FF:000005">
    <property type="entry name" value="Two-component system response regulator"/>
    <property type="match status" value="1"/>
</dbReference>
<dbReference type="SMART" id="SM00862">
    <property type="entry name" value="Trans_reg_C"/>
    <property type="match status" value="1"/>
</dbReference>
<dbReference type="RefSeq" id="WP_124543389.1">
    <property type="nucleotide sequence ID" value="NZ_QUSW01000009.1"/>
</dbReference>
<dbReference type="Pfam" id="PF00486">
    <property type="entry name" value="Trans_reg_C"/>
    <property type="match status" value="1"/>
</dbReference>
<protein>
    <submittedName>
        <fullName evidence="11">Response regulator</fullName>
    </submittedName>
</protein>
<keyword evidence="1" id="KW-0104">Cadmium</keyword>
<dbReference type="Proteomes" id="UP000267464">
    <property type="component" value="Unassembled WGS sequence"/>
</dbReference>
<evidence type="ECO:0000256" key="7">
    <source>
        <dbReference type="PROSITE-ProRule" id="PRU00169"/>
    </source>
</evidence>
<dbReference type="InterPro" id="IPR001789">
    <property type="entry name" value="Sig_transdc_resp-reg_receiver"/>
</dbReference>
<reference evidence="11 12" key="1">
    <citation type="submission" date="2018-08" db="EMBL/GenBank/DDBJ databases">
        <authorList>
            <person name="Khan S.A."/>
            <person name="Jeon C.O."/>
            <person name="Chun B.H."/>
            <person name="Jeong S.E."/>
        </authorList>
    </citation>
    <scope>NUCLEOTIDE SEQUENCE [LARGE SCALE GENOMIC DNA]</scope>
    <source>
        <strain evidence="11 12">S-16</strain>
    </source>
</reference>
<evidence type="ECO:0000256" key="6">
    <source>
        <dbReference type="ARBA" id="ARBA00023163"/>
    </source>
</evidence>
<feature type="domain" description="Response regulatory" evidence="9">
    <location>
        <begin position="2"/>
        <end position="115"/>
    </location>
</feature>
<dbReference type="InterPro" id="IPR006291">
    <property type="entry name" value="CusR-like"/>
</dbReference>
<dbReference type="InterPro" id="IPR016032">
    <property type="entry name" value="Sig_transdc_resp-reg_C-effctor"/>
</dbReference>
<keyword evidence="3" id="KW-0902">Two-component regulatory system</keyword>
<dbReference type="PANTHER" id="PTHR48111:SF76">
    <property type="entry name" value="TWO-COMPONENT RESPONSE REGULATOR"/>
    <property type="match status" value="1"/>
</dbReference>
<accession>A0A3N7JKF0</accession>
<dbReference type="NCBIfam" id="TIGR01387">
    <property type="entry name" value="cztR_silR_copR"/>
    <property type="match status" value="1"/>
</dbReference>
<dbReference type="AlphaFoldDB" id="A0A3N7JKF0"/>
<evidence type="ECO:0000256" key="4">
    <source>
        <dbReference type="ARBA" id="ARBA00023015"/>
    </source>
</evidence>
<dbReference type="InterPro" id="IPR011006">
    <property type="entry name" value="CheY-like_superfamily"/>
</dbReference>
<dbReference type="CDD" id="cd19935">
    <property type="entry name" value="REC_OmpR_CusR-like"/>
    <property type="match status" value="1"/>
</dbReference>
<name>A0A3N7JKF0_9BURK</name>
<sequence>MRVLVIEDEQRLAEYLRKGLSENGYVVDIAHDGIDGKHLAVNGDYALVVLDVMLPGIDGFGVLKAIRESKDTAVLMLTARDRVEDRVKGLQQGADDYLVKPFAFSELLARLQALTRRGVRVSGDDATTFRLGELVLDLARRKASREGRRIDLTAKEFTLLALLMRRQGEVLSRTVLAEQVWDINFDGDTNAVEVAIRRLRAKMDDPFDKKMLRTVRGMGYVLEAPSA</sequence>
<dbReference type="PROSITE" id="PS51755">
    <property type="entry name" value="OMPR_PHOB"/>
    <property type="match status" value="1"/>
</dbReference>
<evidence type="ECO:0000259" key="9">
    <source>
        <dbReference type="PROSITE" id="PS50110"/>
    </source>
</evidence>
<dbReference type="FunFam" id="3.40.50.2300:FF:000001">
    <property type="entry name" value="DNA-binding response regulator PhoB"/>
    <property type="match status" value="1"/>
</dbReference>
<evidence type="ECO:0000256" key="8">
    <source>
        <dbReference type="PROSITE-ProRule" id="PRU01091"/>
    </source>
</evidence>
<dbReference type="InterPro" id="IPR039420">
    <property type="entry name" value="WalR-like"/>
</dbReference>
<dbReference type="Gene3D" id="3.40.50.2300">
    <property type="match status" value="1"/>
</dbReference>
<evidence type="ECO:0000256" key="2">
    <source>
        <dbReference type="ARBA" id="ARBA00022553"/>
    </source>
</evidence>